<dbReference type="GO" id="GO:0046872">
    <property type="term" value="F:metal ion binding"/>
    <property type="evidence" value="ECO:0007669"/>
    <property type="project" value="UniProtKB-KW"/>
</dbReference>
<dbReference type="PRINTS" id="PR00091">
    <property type="entry name" value="NITROGNASEII"/>
</dbReference>
<evidence type="ECO:0000256" key="1">
    <source>
        <dbReference type="ARBA" id="ARBA00001966"/>
    </source>
</evidence>
<keyword evidence="12" id="KW-0004">4Fe-4S</keyword>
<evidence type="ECO:0000256" key="12">
    <source>
        <dbReference type="RuleBase" id="RU003688"/>
    </source>
</evidence>
<keyword evidence="12" id="KW-0560">Oxidoreductase</keyword>
<organism evidence="14 15">
    <name type="scientific">Anoxynatronum buryatiense</name>
    <dbReference type="NCBI Taxonomy" id="489973"/>
    <lineage>
        <taxon>Bacteria</taxon>
        <taxon>Bacillati</taxon>
        <taxon>Bacillota</taxon>
        <taxon>Clostridia</taxon>
        <taxon>Eubacteriales</taxon>
        <taxon>Clostridiaceae</taxon>
        <taxon>Anoxynatronum</taxon>
    </lineage>
</organism>
<dbReference type="Gene3D" id="3.40.50.300">
    <property type="entry name" value="P-loop containing nucleotide triphosphate hydrolases"/>
    <property type="match status" value="1"/>
</dbReference>
<name>A0AA45WWQ2_9CLOT</name>
<dbReference type="InterPro" id="IPR000392">
    <property type="entry name" value="NifH/frxC"/>
</dbReference>
<comment type="cofactor">
    <cofactor evidence="1">
        <name>[4Fe-4S] cluster</name>
        <dbReference type="ChEBI" id="CHEBI:49883"/>
    </cofactor>
</comment>
<keyword evidence="7 12" id="KW-0547">Nucleotide-binding</keyword>
<dbReference type="RefSeq" id="WP_430383870.1">
    <property type="nucleotide sequence ID" value="NZ_FXUF01000008.1"/>
</dbReference>
<dbReference type="GO" id="GO:0005524">
    <property type="term" value="F:ATP binding"/>
    <property type="evidence" value="ECO:0007669"/>
    <property type="project" value="UniProtKB-KW"/>
</dbReference>
<keyword evidence="15" id="KW-1185">Reference proteome</keyword>
<dbReference type="AlphaFoldDB" id="A0AA45WWQ2"/>
<dbReference type="SUPFAM" id="SSF52540">
    <property type="entry name" value="P-loop containing nucleoside triphosphate hydrolases"/>
    <property type="match status" value="1"/>
</dbReference>
<reference evidence="14" key="1">
    <citation type="submission" date="2017-05" db="EMBL/GenBank/DDBJ databases">
        <authorList>
            <person name="Varghese N."/>
            <person name="Submissions S."/>
        </authorList>
    </citation>
    <scope>NUCLEOTIDE SEQUENCE</scope>
    <source>
        <strain evidence="14">Su22</strain>
    </source>
</reference>
<accession>A0AA45WWQ2</accession>
<dbReference type="InterPro" id="IPR030655">
    <property type="entry name" value="NifH/chlL_CS"/>
</dbReference>
<dbReference type="PROSITE" id="PS51026">
    <property type="entry name" value="NIFH_FRXC_3"/>
    <property type="match status" value="1"/>
</dbReference>
<comment type="caution">
    <text evidence="14">The sequence shown here is derived from an EMBL/GenBank/DDBJ whole genome shotgun (WGS) entry which is preliminary data.</text>
</comment>
<dbReference type="EC" id="1.18.6.1" evidence="5"/>
<keyword evidence="6 12" id="KW-0479">Metal-binding</keyword>
<evidence type="ECO:0000256" key="8">
    <source>
        <dbReference type="ARBA" id="ARBA00022840"/>
    </source>
</evidence>
<dbReference type="PIRSF" id="PIRSF000363">
    <property type="entry name" value="Nitrogenase_iron"/>
    <property type="match status" value="1"/>
</dbReference>
<evidence type="ECO:0000313" key="14">
    <source>
        <dbReference type="EMBL" id="SMP60642.1"/>
    </source>
</evidence>
<evidence type="ECO:0000256" key="9">
    <source>
        <dbReference type="ARBA" id="ARBA00023004"/>
    </source>
</evidence>
<keyword evidence="10 12" id="KW-0411">Iron-sulfur</keyword>
<evidence type="ECO:0000256" key="6">
    <source>
        <dbReference type="ARBA" id="ARBA00022723"/>
    </source>
</evidence>
<evidence type="ECO:0000256" key="4">
    <source>
        <dbReference type="ARBA" id="ARBA00011738"/>
    </source>
</evidence>
<comment type="catalytic activity">
    <reaction evidence="11">
        <text>N2 + 8 reduced [2Fe-2S]-[ferredoxin] + 16 ATP + 16 H2O = H2 + 8 oxidized [2Fe-2S]-[ferredoxin] + 2 NH4(+) + 16 ADP + 16 phosphate + 6 H(+)</text>
        <dbReference type="Rhea" id="RHEA:21448"/>
        <dbReference type="Rhea" id="RHEA-COMP:10000"/>
        <dbReference type="Rhea" id="RHEA-COMP:10001"/>
        <dbReference type="ChEBI" id="CHEBI:15377"/>
        <dbReference type="ChEBI" id="CHEBI:15378"/>
        <dbReference type="ChEBI" id="CHEBI:17997"/>
        <dbReference type="ChEBI" id="CHEBI:18276"/>
        <dbReference type="ChEBI" id="CHEBI:28938"/>
        <dbReference type="ChEBI" id="CHEBI:30616"/>
        <dbReference type="ChEBI" id="CHEBI:33737"/>
        <dbReference type="ChEBI" id="CHEBI:33738"/>
        <dbReference type="ChEBI" id="CHEBI:43474"/>
        <dbReference type="ChEBI" id="CHEBI:456216"/>
        <dbReference type="EC" id="1.18.6.1"/>
    </reaction>
</comment>
<protein>
    <recommendedName>
        <fullName evidence="5">nitrogenase</fullName>
        <ecNumber evidence="5">1.18.6.1</ecNumber>
    </recommendedName>
</protein>
<evidence type="ECO:0000256" key="10">
    <source>
        <dbReference type="ARBA" id="ARBA00023014"/>
    </source>
</evidence>
<evidence type="ECO:0000256" key="3">
    <source>
        <dbReference type="ARBA" id="ARBA00005504"/>
    </source>
</evidence>
<evidence type="ECO:0000256" key="5">
    <source>
        <dbReference type="ARBA" id="ARBA00012773"/>
    </source>
</evidence>
<dbReference type="GO" id="GO:0051539">
    <property type="term" value="F:4 iron, 4 sulfur cluster binding"/>
    <property type="evidence" value="ECO:0007669"/>
    <property type="project" value="UniProtKB-KW"/>
</dbReference>
<dbReference type="PROSITE" id="PS00692">
    <property type="entry name" value="NIFH_FRXC_2"/>
    <property type="match status" value="1"/>
</dbReference>
<comment type="function">
    <text evidence="2">The key enzymatic reactions in nitrogen fixation are catalyzed by the nitrogenase complex, which has 2 components: the iron protein and the molybdenum-iron protein.</text>
</comment>
<keyword evidence="9 12" id="KW-0408">Iron</keyword>
<dbReference type="EMBL" id="FXUF01000008">
    <property type="protein sequence ID" value="SMP60642.1"/>
    <property type="molecule type" value="Genomic_DNA"/>
</dbReference>
<feature type="region of interest" description="Disordered" evidence="13">
    <location>
        <begin position="256"/>
        <end position="280"/>
    </location>
</feature>
<dbReference type="PROSITE" id="PS00746">
    <property type="entry name" value="NIFH_FRXC_1"/>
    <property type="match status" value="1"/>
</dbReference>
<gene>
    <name evidence="14" type="ORF">SAMN06296020_108161</name>
</gene>
<proteinExistence type="inferred from homology"/>
<dbReference type="InterPro" id="IPR027417">
    <property type="entry name" value="P-loop_NTPase"/>
</dbReference>
<sequence length="303" mass="31918">MRKIAFYGKGGIGKSTLTSAIAAAIATRGYRVMQIGCDPKADSTINLTGGKASVPIVNYLLEKGNCDDIDDLATIGYKGVVCFEAGGPSPGTGCAGRGIVTAFELLDELEAFETFAPDYVLYDVLGDVVCGGFAMPIRNGYAEEVIIVTSGEKMALFAAGNIKMAVDHYQDRNYARLKGVILNKRNIENEEAIVADFVERADTRLIGTVERDRHIQIYEDQNKTVIEGDLSLPVSQTILAIADNIIAGYPGTAELSPETGNMPAAGTDDTTGHAGNATAENSTVERQAATQACAGSCKGGECA</sequence>
<evidence type="ECO:0000313" key="15">
    <source>
        <dbReference type="Proteomes" id="UP001158066"/>
    </source>
</evidence>
<dbReference type="PANTHER" id="PTHR42864:SF2">
    <property type="entry name" value="LIGHT-INDEPENDENT PROTOCHLOROPHYLLIDE REDUCTASE IRON-SULFUR ATP-BINDING PROTEIN"/>
    <property type="match status" value="1"/>
</dbReference>
<dbReference type="PANTHER" id="PTHR42864">
    <property type="entry name" value="LIGHT-INDEPENDENT PROTOCHLOROPHYLLIDE REDUCTASE IRON-SULFUR ATP-BINDING PROTEIN"/>
    <property type="match status" value="1"/>
</dbReference>
<evidence type="ECO:0000256" key="13">
    <source>
        <dbReference type="SAM" id="MobiDB-lite"/>
    </source>
</evidence>
<comment type="similarity">
    <text evidence="3 12">Belongs to the NifH/BchL/ChlL family.</text>
</comment>
<keyword evidence="8 12" id="KW-0067">ATP-binding</keyword>
<dbReference type="Proteomes" id="UP001158066">
    <property type="component" value="Unassembled WGS sequence"/>
</dbReference>
<evidence type="ECO:0000256" key="2">
    <source>
        <dbReference type="ARBA" id="ARBA00002234"/>
    </source>
</evidence>
<evidence type="ECO:0000256" key="7">
    <source>
        <dbReference type="ARBA" id="ARBA00022741"/>
    </source>
</evidence>
<dbReference type="Pfam" id="PF00142">
    <property type="entry name" value="Fer4_NifH"/>
    <property type="match status" value="1"/>
</dbReference>
<evidence type="ECO:0000256" key="11">
    <source>
        <dbReference type="ARBA" id="ARBA00047967"/>
    </source>
</evidence>
<comment type="subunit">
    <text evidence="4">Homodimer.</text>
</comment>
<dbReference type="GO" id="GO:0016163">
    <property type="term" value="F:nitrogenase activity"/>
    <property type="evidence" value="ECO:0007669"/>
    <property type="project" value="UniProtKB-EC"/>
</dbReference>